<proteinExistence type="predicted"/>
<sequence length="745" mass="80313">MSAPVFSRFTGLLLLLLLIVGRASATHIVGGELDLQHRSGSQYTLTLNLYFDDIYGNTGALDREMQASIFDKATDARKTNLILPLTSNTFVDYTDPACAVGTLRTRKLVYRTTVTLAPAVYNSPQGYYVAIERCCRNVSISNIRSPGAAAQTFYLEFPPVTRNGQPFIDSTPQIFPPLSDYACLGDLFYYDFGGTDEDGDSLVYDMVTPLNGYSTAADPAPPAAPAPYRLVNWNAGLGTANQIPGSPPLGIDRQTGRLTVRPSSIGLFVFGVRCAEYRAGVKIGETRRDFQLYVLNCPRNATPSMVVSAGAGTYRPGRDTLRLKLGGNRCLTIKTTDPDPSTRLRISTHAVNFTGLATSFTSSSTGSIRTPGMPDTLTTTLCFPDCAETNGQVYLLDVIVADNGCSLPKRDTVRVAFTADSGGNIAPVLSSTFGATGDTLEVHVAAGATFTGTLTGTDVDVNPLVLSSGQNFNLAQAGMTFTAQNGTGQASGSFRWQPTCQTLRPADGLLVSFQLTENGVCQPKPQTQIVRFRVILPPNAPPVLSSTFASQPPADTDTLVVRVRINEVYDATLTGTDADPDPLTLTATQDFDLAAAGMEFGAQNGLSLASGTFRWRPTCQTLRRDEGLLMRFQLAENGVCQPLPQSQLVRFVAVVPQDTVAFRPPNVITPNSDGLNDYFTLPAPPADLCESRFAGVQIFSRWGQQVYQSGERSFRWGGAGLAGTYYYLITYTDGRRLKGWLDVLP</sequence>
<comment type="caution">
    <text evidence="1">The sequence shown here is derived from an EMBL/GenBank/DDBJ whole genome shotgun (WGS) entry which is preliminary data.</text>
</comment>
<evidence type="ECO:0000313" key="2">
    <source>
        <dbReference type="Proteomes" id="UP001176429"/>
    </source>
</evidence>
<protein>
    <submittedName>
        <fullName evidence="1">Gliding motility-associated C-terminal domain-containing protein</fullName>
    </submittedName>
</protein>
<reference evidence="1" key="1">
    <citation type="submission" date="2023-07" db="EMBL/GenBank/DDBJ databases">
        <authorList>
            <person name="Kim M.K."/>
        </authorList>
    </citation>
    <scope>NUCLEOTIDE SEQUENCE</scope>
    <source>
        <strain evidence="1">ASUV-10-1</strain>
    </source>
</reference>
<name>A0ABT9BGP2_9BACT</name>
<dbReference type="EMBL" id="JAUQSY010000014">
    <property type="protein sequence ID" value="MDO7876833.1"/>
    <property type="molecule type" value="Genomic_DNA"/>
</dbReference>
<evidence type="ECO:0000313" key="1">
    <source>
        <dbReference type="EMBL" id="MDO7876833.1"/>
    </source>
</evidence>
<dbReference type="RefSeq" id="WP_305008222.1">
    <property type="nucleotide sequence ID" value="NZ_JAUQSY010000014.1"/>
</dbReference>
<dbReference type="Proteomes" id="UP001176429">
    <property type="component" value="Unassembled WGS sequence"/>
</dbReference>
<organism evidence="1 2">
    <name type="scientific">Hymenobacter aranciens</name>
    <dbReference type="NCBI Taxonomy" id="3063996"/>
    <lineage>
        <taxon>Bacteria</taxon>
        <taxon>Pseudomonadati</taxon>
        <taxon>Bacteroidota</taxon>
        <taxon>Cytophagia</taxon>
        <taxon>Cytophagales</taxon>
        <taxon>Hymenobacteraceae</taxon>
        <taxon>Hymenobacter</taxon>
    </lineage>
</organism>
<accession>A0ABT9BGP2</accession>
<gene>
    <name evidence="1" type="ORF">Q5H93_18960</name>
</gene>
<dbReference type="Pfam" id="PF13585">
    <property type="entry name" value="CHU_C"/>
    <property type="match status" value="1"/>
</dbReference>
<keyword evidence="2" id="KW-1185">Reference proteome</keyword>